<evidence type="ECO:0000256" key="1">
    <source>
        <dbReference type="ARBA" id="ARBA00022679"/>
    </source>
</evidence>
<evidence type="ECO:0000313" key="3">
    <source>
        <dbReference type="EMBL" id="PXV62844.1"/>
    </source>
</evidence>
<feature type="domain" description="Glycosyltransferase subfamily 4-like N-terminal" evidence="2">
    <location>
        <begin position="69"/>
        <end position="177"/>
    </location>
</feature>
<dbReference type="PANTHER" id="PTHR46401">
    <property type="entry name" value="GLYCOSYLTRANSFERASE WBBK-RELATED"/>
    <property type="match status" value="1"/>
</dbReference>
<dbReference type="GO" id="GO:0009103">
    <property type="term" value="P:lipopolysaccharide biosynthetic process"/>
    <property type="evidence" value="ECO:0007669"/>
    <property type="project" value="TreeGrafter"/>
</dbReference>
<evidence type="ECO:0000259" key="2">
    <source>
        <dbReference type="Pfam" id="PF13439"/>
    </source>
</evidence>
<dbReference type="GO" id="GO:0016757">
    <property type="term" value="F:glycosyltransferase activity"/>
    <property type="evidence" value="ECO:0007669"/>
    <property type="project" value="TreeGrafter"/>
</dbReference>
<sequence>MKIAILSPFYPYRGGIASFSNRLYQELEETESIEVSAFSFSLLYPSFLFPGKTQYVEGEDFASSIQSERILNSVNPFSWLSTAEAINKYNPDVVIIAYWMPFVAPALGTVCHLLDNKIKIVSLIHNAIPHEKRFFDKVFAKYFFKKCDSFIVLSEPVKDDLGNLISQPKVMVTPHPIYDHYKERIDKSEACKLLHVDADKKNLLFFGLIRDYKGLDLLIESMSYLDDSYQLIIAGECYGDFQKYQQLIDQSPFKENIKVFEQYIPDDMVTTLFSAADVLVLPYRDATQSGVVAVAYQMELPMIATNVGALGETILSSATGIVVEVSPKAISEGIKSYFENGKQAYLNNVRTEKKRLSWSKFVEHLVKFNFDLD</sequence>
<name>A0A2V3PMQ6_9BACT</name>
<proteinExistence type="predicted"/>
<dbReference type="OrthoDB" id="9771846at2"/>
<accession>A0A2V3PMQ6</accession>
<dbReference type="AlphaFoldDB" id="A0A2V3PMQ6"/>
<dbReference type="Pfam" id="PF13692">
    <property type="entry name" value="Glyco_trans_1_4"/>
    <property type="match status" value="1"/>
</dbReference>
<dbReference type="Pfam" id="PF13439">
    <property type="entry name" value="Glyco_transf_4"/>
    <property type="match status" value="1"/>
</dbReference>
<keyword evidence="4" id="KW-1185">Reference proteome</keyword>
<dbReference type="RefSeq" id="WP_110311252.1">
    <property type="nucleotide sequence ID" value="NZ_QICL01000017.1"/>
</dbReference>
<keyword evidence="1 3" id="KW-0808">Transferase</keyword>
<dbReference type="PANTHER" id="PTHR46401:SF2">
    <property type="entry name" value="GLYCOSYLTRANSFERASE WBBK-RELATED"/>
    <property type="match status" value="1"/>
</dbReference>
<dbReference type="InterPro" id="IPR028098">
    <property type="entry name" value="Glyco_trans_4-like_N"/>
</dbReference>
<reference evidence="3 4" key="1">
    <citation type="submission" date="2018-03" db="EMBL/GenBank/DDBJ databases">
        <title>Genomic Encyclopedia of Archaeal and Bacterial Type Strains, Phase II (KMG-II): from individual species to whole genera.</title>
        <authorList>
            <person name="Goeker M."/>
        </authorList>
    </citation>
    <scope>NUCLEOTIDE SEQUENCE [LARGE SCALE GENOMIC DNA]</scope>
    <source>
        <strain evidence="3 4">DSM 100214</strain>
    </source>
</reference>
<organism evidence="3 4">
    <name type="scientific">Dysgonomonas alginatilytica</name>
    <dbReference type="NCBI Taxonomy" id="1605892"/>
    <lineage>
        <taxon>Bacteria</taxon>
        <taxon>Pseudomonadati</taxon>
        <taxon>Bacteroidota</taxon>
        <taxon>Bacteroidia</taxon>
        <taxon>Bacteroidales</taxon>
        <taxon>Dysgonomonadaceae</taxon>
        <taxon>Dysgonomonas</taxon>
    </lineage>
</organism>
<comment type="caution">
    <text evidence="3">The sequence shown here is derived from an EMBL/GenBank/DDBJ whole genome shotgun (WGS) entry which is preliminary data.</text>
</comment>
<evidence type="ECO:0000313" key="4">
    <source>
        <dbReference type="Proteomes" id="UP000247973"/>
    </source>
</evidence>
<dbReference type="Gene3D" id="3.40.50.2000">
    <property type="entry name" value="Glycogen Phosphorylase B"/>
    <property type="match status" value="2"/>
</dbReference>
<dbReference type="EMBL" id="QICL01000017">
    <property type="protein sequence ID" value="PXV62844.1"/>
    <property type="molecule type" value="Genomic_DNA"/>
</dbReference>
<dbReference type="Proteomes" id="UP000247973">
    <property type="component" value="Unassembled WGS sequence"/>
</dbReference>
<dbReference type="SUPFAM" id="SSF53756">
    <property type="entry name" value="UDP-Glycosyltransferase/glycogen phosphorylase"/>
    <property type="match status" value="1"/>
</dbReference>
<protein>
    <submittedName>
        <fullName evidence="3">Glycosyltransferase involved in cell wall biosynthesis</fullName>
    </submittedName>
</protein>
<gene>
    <name evidence="3" type="ORF">CLV62_11760</name>
</gene>